<comment type="catalytic activity">
    <reaction evidence="5">
        <text>3'-dephospho-CoA + ATP = ADP + CoA + H(+)</text>
        <dbReference type="Rhea" id="RHEA:18245"/>
        <dbReference type="ChEBI" id="CHEBI:15378"/>
        <dbReference type="ChEBI" id="CHEBI:30616"/>
        <dbReference type="ChEBI" id="CHEBI:57287"/>
        <dbReference type="ChEBI" id="CHEBI:57328"/>
        <dbReference type="ChEBI" id="CHEBI:456216"/>
        <dbReference type="EC" id="2.7.1.24"/>
    </reaction>
</comment>
<evidence type="ECO:0000256" key="5">
    <source>
        <dbReference type="HAMAP-Rule" id="MF_00376"/>
    </source>
</evidence>
<name>A0ABW4IF34_9SPHI</name>
<sequence>MIKVGITGGIGTGKTTVSKIFALLGVPVYNADIEAKRLMHDSNEIREKLLSAFGEEAYTPDQKLNNKYIAQIVFNNPDKLRQLNETVHPVVINDFVEWSNRQNTFYVLKEAALLFESKSYLENDYNLLVSAPVETRIARVMKRDGVSREEVLARINKQMPEEQKEQLADYIIKNDETEFLINQVLNIHENILKGIDGKK</sequence>
<dbReference type="SUPFAM" id="SSF52540">
    <property type="entry name" value="P-loop containing nucleoside triphosphate hydrolases"/>
    <property type="match status" value="1"/>
</dbReference>
<evidence type="ECO:0000313" key="7">
    <source>
        <dbReference type="EMBL" id="MFD1630815.1"/>
    </source>
</evidence>
<feature type="binding site" evidence="5">
    <location>
        <begin position="11"/>
        <end position="16"/>
    </location>
    <ligand>
        <name>ATP</name>
        <dbReference type="ChEBI" id="CHEBI:30616"/>
    </ligand>
</feature>
<reference evidence="8" key="1">
    <citation type="journal article" date="2019" name="Int. J. Syst. Evol. Microbiol.">
        <title>The Global Catalogue of Microorganisms (GCM) 10K type strain sequencing project: providing services to taxonomists for standard genome sequencing and annotation.</title>
        <authorList>
            <consortium name="The Broad Institute Genomics Platform"/>
            <consortium name="The Broad Institute Genome Sequencing Center for Infectious Disease"/>
            <person name="Wu L."/>
            <person name="Ma J."/>
        </authorList>
    </citation>
    <scope>NUCLEOTIDE SEQUENCE [LARGE SCALE GENOMIC DNA]</scope>
    <source>
        <strain evidence="8">CCUG 53762</strain>
    </source>
</reference>
<dbReference type="Proteomes" id="UP001597118">
    <property type="component" value="Unassembled WGS sequence"/>
</dbReference>
<dbReference type="InterPro" id="IPR001977">
    <property type="entry name" value="Depp_CoAkinase"/>
</dbReference>
<evidence type="ECO:0000313" key="8">
    <source>
        <dbReference type="Proteomes" id="UP001597118"/>
    </source>
</evidence>
<organism evidence="7 8">
    <name type="scientific">Pseudopedobacter beijingensis</name>
    <dbReference type="NCBI Taxonomy" id="1207056"/>
    <lineage>
        <taxon>Bacteria</taxon>
        <taxon>Pseudomonadati</taxon>
        <taxon>Bacteroidota</taxon>
        <taxon>Sphingobacteriia</taxon>
        <taxon>Sphingobacteriales</taxon>
        <taxon>Sphingobacteriaceae</taxon>
        <taxon>Pseudopedobacter</taxon>
    </lineage>
</organism>
<evidence type="ECO:0000256" key="6">
    <source>
        <dbReference type="NCBIfam" id="TIGR00152"/>
    </source>
</evidence>
<keyword evidence="5 7" id="KW-0808">Transferase</keyword>
<keyword evidence="2 5" id="KW-0547">Nucleotide-binding</keyword>
<evidence type="ECO:0000256" key="2">
    <source>
        <dbReference type="ARBA" id="ARBA00022741"/>
    </source>
</evidence>
<dbReference type="EC" id="2.7.1.24" evidence="5 6"/>
<comment type="caution">
    <text evidence="7">The sequence shown here is derived from an EMBL/GenBank/DDBJ whole genome shotgun (WGS) entry which is preliminary data.</text>
</comment>
<keyword evidence="3 5" id="KW-0067">ATP-binding</keyword>
<comment type="similarity">
    <text evidence="1 5">Belongs to the CoaE family.</text>
</comment>
<keyword evidence="4 5" id="KW-0173">Coenzyme A biosynthesis</keyword>
<dbReference type="PROSITE" id="PS51219">
    <property type="entry name" value="DPCK"/>
    <property type="match status" value="1"/>
</dbReference>
<comment type="function">
    <text evidence="5">Catalyzes the phosphorylation of the 3'-hydroxyl group of dephosphocoenzyme A to form coenzyme A.</text>
</comment>
<proteinExistence type="inferred from homology"/>
<evidence type="ECO:0000256" key="1">
    <source>
        <dbReference type="ARBA" id="ARBA00009018"/>
    </source>
</evidence>
<dbReference type="RefSeq" id="WP_379663194.1">
    <property type="nucleotide sequence ID" value="NZ_JBHUDG010000020.1"/>
</dbReference>
<keyword evidence="8" id="KW-1185">Reference proteome</keyword>
<gene>
    <name evidence="5 7" type="primary">coaE</name>
    <name evidence="7" type="ORF">ACFSAH_13070</name>
</gene>
<protein>
    <recommendedName>
        <fullName evidence="5 6">Dephospho-CoA kinase</fullName>
        <ecNumber evidence="5 6">2.7.1.24</ecNumber>
    </recommendedName>
    <alternativeName>
        <fullName evidence="5">Dephosphocoenzyme A kinase</fullName>
    </alternativeName>
</protein>
<keyword evidence="5 7" id="KW-0418">Kinase</keyword>
<accession>A0ABW4IF34</accession>
<comment type="subcellular location">
    <subcellularLocation>
        <location evidence="5">Cytoplasm</location>
    </subcellularLocation>
</comment>
<evidence type="ECO:0000256" key="4">
    <source>
        <dbReference type="ARBA" id="ARBA00022993"/>
    </source>
</evidence>
<dbReference type="HAMAP" id="MF_00376">
    <property type="entry name" value="Dephospho_CoA_kinase"/>
    <property type="match status" value="1"/>
</dbReference>
<comment type="pathway">
    <text evidence="5">Cofactor biosynthesis; coenzyme A biosynthesis; CoA from (R)-pantothenate: step 5/5.</text>
</comment>
<dbReference type="Pfam" id="PF01121">
    <property type="entry name" value="CoaE"/>
    <property type="match status" value="1"/>
</dbReference>
<dbReference type="NCBIfam" id="TIGR00152">
    <property type="entry name" value="dephospho-CoA kinase"/>
    <property type="match status" value="1"/>
</dbReference>
<dbReference type="EMBL" id="JBHUDG010000020">
    <property type="protein sequence ID" value="MFD1630815.1"/>
    <property type="molecule type" value="Genomic_DNA"/>
</dbReference>
<dbReference type="PANTHER" id="PTHR10695:SF46">
    <property type="entry name" value="BIFUNCTIONAL COENZYME A SYNTHASE-RELATED"/>
    <property type="match status" value="1"/>
</dbReference>
<evidence type="ECO:0000256" key="3">
    <source>
        <dbReference type="ARBA" id="ARBA00022840"/>
    </source>
</evidence>
<dbReference type="InterPro" id="IPR027417">
    <property type="entry name" value="P-loop_NTPase"/>
</dbReference>
<dbReference type="GO" id="GO:0004140">
    <property type="term" value="F:dephospho-CoA kinase activity"/>
    <property type="evidence" value="ECO:0007669"/>
    <property type="project" value="UniProtKB-EC"/>
</dbReference>
<keyword evidence="5" id="KW-0963">Cytoplasm</keyword>
<dbReference type="PANTHER" id="PTHR10695">
    <property type="entry name" value="DEPHOSPHO-COA KINASE-RELATED"/>
    <property type="match status" value="1"/>
</dbReference>
<dbReference type="Gene3D" id="3.40.50.300">
    <property type="entry name" value="P-loop containing nucleotide triphosphate hydrolases"/>
    <property type="match status" value="1"/>
</dbReference>
<dbReference type="CDD" id="cd02022">
    <property type="entry name" value="DPCK"/>
    <property type="match status" value="1"/>
</dbReference>